<organism evidence="1">
    <name type="scientific">freshwater metagenome</name>
    <dbReference type="NCBI Taxonomy" id="449393"/>
    <lineage>
        <taxon>unclassified sequences</taxon>
        <taxon>metagenomes</taxon>
        <taxon>ecological metagenomes</taxon>
    </lineage>
</organism>
<accession>A0A094Q3J4</accession>
<sequence length="236" mass="26184">MSNVGYVYSGADKGKGEDFLTWSDKDGYRIWIHSKASGSSREIVSVELQAIGTNSFKPSKEELAMRLKLCVRTQLPKENDFFKATMFRTLPTGQLLEEHAHVISRVQNQANTGGKKIQLVEEISSKNIDLKRRFVWDTGEEILREGGKSKDAILIAKVYEMLQSSGTRKLSARTAELLGLEVSVVHTAVQVARRNGWLTSNGVGLSGGVLTEKGNEKFLAIRGPERLARFINTKEG</sequence>
<name>A0A094Q3J4_9ZZZZ</name>
<dbReference type="AlphaFoldDB" id="A0A094Q3J4"/>
<protein>
    <submittedName>
        <fullName evidence="1">Uncharacterized protein</fullName>
    </submittedName>
</protein>
<proteinExistence type="predicted"/>
<reference evidence="1" key="1">
    <citation type="submission" date="2014-06" db="EMBL/GenBank/DDBJ databases">
        <title>Key roles for freshwater Actinobacteria revealed by deep metagenomic sequencing.</title>
        <authorList>
            <person name="Ghai R."/>
            <person name="Mizuno C.M."/>
            <person name="Picazo A."/>
            <person name="Camacho A."/>
            <person name="Rodriguez-Valera F."/>
        </authorList>
    </citation>
    <scope>NUCLEOTIDE SEQUENCE</scope>
</reference>
<evidence type="ECO:0000313" key="1">
    <source>
        <dbReference type="EMBL" id="KGA18720.1"/>
    </source>
</evidence>
<comment type="caution">
    <text evidence="1">The sequence shown here is derived from an EMBL/GenBank/DDBJ whole genome shotgun (WGS) entry which is preliminary data.</text>
</comment>
<gene>
    <name evidence="1" type="ORF">GM51_7760</name>
</gene>
<dbReference type="EMBL" id="JNSL01000039">
    <property type="protein sequence ID" value="KGA18720.1"/>
    <property type="molecule type" value="Genomic_DNA"/>
</dbReference>